<keyword evidence="2" id="KW-0812">Transmembrane</keyword>
<evidence type="ECO:0000313" key="3">
    <source>
        <dbReference type="Ensembl" id="ENSNGAP00000025819.1"/>
    </source>
</evidence>
<dbReference type="Proteomes" id="UP000694381">
    <property type="component" value="Unassembled WGS sequence"/>
</dbReference>
<feature type="transmembrane region" description="Helical" evidence="2">
    <location>
        <begin position="111"/>
        <end position="132"/>
    </location>
</feature>
<evidence type="ECO:0000256" key="2">
    <source>
        <dbReference type="SAM" id="Phobius"/>
    </source>
</evidence>
<sequence>MKKVKKKKSEARRRRDSMSPQASSDSSQQPSSETPPSCPEPALPPQPCLESTPLQAHSLEPLPQECHALPAPETCNSSPGLLPSNAESKAASLPRKAENLQGNTAHPVPHALQVLVTVAVALGALGAAYFIAESL</sequence>
<feature type="compositionally biased region" description="Low complexity" evidence="1">
    <location>
        <begin position="18"/>
        <end position="35"/>
    </location>
</feature>
<keyword evidence="4" id="KW-1185">Reference proteome</keyword>
<name>A0A8C6WDI5_NANGA</name>
<dbReference type="GeneTree" id="ENSGT00390000003032"/>
<dbReference type="Ensembl" id="ENSNGAT00000031541.1">
    <property type="protein sequence ID" value="ENSNGAP00000025819.1"/>
    <property type="gene ID" value="ENSNGAG00000023650.1"/>
</dbReference>
<reference evidence="3" key="1">
    <citation type="submission" date="2025-08" db="UniProtKB">
        <authorList>
            <consortium name="Ensembl"/>
        </authorList>
    </citation>
    <scope>IDENTIFICATION</scope>
</reference>
<keyword evidence="2" id="KW-1133">Transmembrane helix</keyword>
<accession>A0A8C6WDI5</accession>
<organism evidence="3 4">
    <name type="scientific">Nannospalax galili</name>
    <name type="common">Northern Israeli blind subterranean mole rat</name>
    <name type="synonym">Spalax galili</name>
    <dbReference type="NCBI Taxonomy" id="1026970"/>
    <lineage>
        <taxon>Eukaryota</taxon>
        <taxon>Metazoa</taxon>
        <taxon>Chordata</taxon>
        <taxon>Craniata</taxon>
        <taxon>Vertebrata</taxon>
        <taxon>Euteleostomi</taxon>
        <taxon>Mammalia</taxon>
        <taxon>Eutheria</taxon>
        <taxon>Euarchontoglires</taxon>
        <taxon>Glires</taxon>
        <taxon>Rodentia</taxon>
        <taxon>Myomorpha</taxon>
        <taxon>Muroidea</taxon>
        <taxon>Spalacidae</taxon>
        <taxon>Spalacinae</taxon>
        <taxon>Nannospalax</taxon>
    </lineage>
</organism>
<dbReference type="AlphaFoldDB" id="A0A8C6WDI5"/>
<dbReference type="Pfam" id="PF15662">
    <property type="entry name" value="SPATA3"/>
    <property type="match status" value="1"/>
</dbReference>
<keyword evidence="2" id="KW-0472">Membrane</keyword>
<feature type="compositionally biased region" description="Pro residues" evidence="1">
    <location>
        <begin position="36"/>
        <end position="47"/>
    </location>
</feature>
<dbReference type="InterPro" id="IPR026717">
    <property type="entry name" value="SPATA3"/>
</dbReference>
<protein>
    <submittedName>
        <fullName evidence="3">Spermatogenesis associated 3</fullName>
    </submittedName>
</protein>
<feature type="region of interest" description="Disordered" evidence="1">
    <location>
        <begin position="1"/>
        <end position="104"/>
    </location>
</feature>
<feature type="compositionally biased region" description="Basic residues" evidence="1">
    <location>
        <begin position="1"/>
        <end position="15"/>
    </location>
</feature>
<proteinExistence type="predicted"/>
<evidence type="ECO:0000256" key="1">
    <source>
        <dbReference type="SAM" id="MobiDB-lite"/>
    </source>
</evidence>
<evidence type="ECO:0000313" key="4">
    <source>
        <dbReference type="Proteomes" id="UP000694381"/>
    </source>
</evidence>
<reference evidence="3" key="2">
    <citation type="submission" date="2025-09" db="UniProtKB">
        <authorList>
            <consortium name="Ensembl"/>
        </authorList>
    </citation>
    <scope>IDENTIFICATION</scope>
</reference>